<dbReference type="EMBL" id="CM044702">
    <property type="protein sequence ID" value="KAI5677669.1"/>
    <property type="molecule type" value="Genomic_DNA"/>
</dbReference>
<accession>A0ACC0BYL0</accession>
<sequence>MDINEGSTIDAMIEDVGTLVRDSLSLKELDINFETYFEKLQNDETEIEWDSNEDSDKDADNDPDEDSDEDADDDPDDDSIDENVLTNSFTFLLYCRYDASRTEETGRCYPGLPTTSESSTSQSSTPTALDIDPPALRPLPRDTQELLYLSGSTSLTTLGLRSCRLSEISGGETFRERTRGRRRLMRSIGPRCGIIRISLRIKPSPNRIRGIELRDGEDGEPGSTWVVRRKAEEDAEALGIAMLDDLQLIAIVASGTSRGCLYRADSKAAHRIADRSQAIAALVPVEDVVSIISAAFDEHMRQLFEHNNLAYIPFPQMMPLVRAAMSANPSTSSLTTAAERGPPRFSISFLNNKKKVLSDDIPTDPPQNNFLIFFIFEYRPKTHQ</sequence>
<protein>
    <submittedName>
        <fullName evidence="1">Uncharacterized protein</fullName>
    </submittedName>
</protein>
<keyword evidence="2" id="KW-1185">Reference proteome</keyword>
<reference evidence="2" key="1">
    <citation type="journal article" date="2023" name="Nat. Plants">
        <title>Single-cell RNA sequencing provides a high-resolution roadmap for understanding the multicellular compartmentation of specialized metabolism.</title>
        <authorList>
            <person name="Sun S."/>
            <person name="Shen X."/>
            <person name="Li Y."/>
            <person name="Li Y."/>
            <person name="Wang S."/>
            <person name="Li R."/>
            <person name="Zhang H."/>
            <person name="Shen G."/>
            <person name="Guo B."/>
            <person name="Wei J."/>
            <person name="Xu J."/>
            <person name="St-Pierre B."/>
            <person name="Chen S."/>
            <person name="Sun C."/>
        </authorList>
    </citation>
    <scope>NUCLEOTIDE SEQUENCE [LARGE SCALE GENOMIC DNA]</scope>
</reference>
<proteinExistence type="predicted"/>
<evidence type="ECO:0000313" key="1">
    <source>
        <dbReference type="EMBL" id="KAI5677669.1"/>
    </source>
</evidence>
<evidence type="ECO:0000313" key="2">
    <source>
        <dbReference type="Proteomes" id="UP001060085"/>
    </source>
</evidence>
<gene>
    <name evidence="1" type="ORF">M9H77_08619</name>
</gene>
<organism evidence="1 2">
    <name type="scientific">Catharanthus roseus</name>
    <name type="common">Madagascar periwinkle</name>
    <name type="synonym">Vinca rosea</name>
    <dbReference type="NCBI Taxonomy" id="4058"/>
    <lineage>
        <taxon>Eukaryota</taxon>
        <taxon>Viridiplantae</taxon>
        <taxon>Streptophyta</taxon>
        <taxon>Embryophyta</taxon>
        <taxon>Tracheophyta</taxon>
        <taxon>Spermatophyta</taxon>
        <taxon>Magnoliopsida</taxon>
        <taxon>eudicotyledons</taxon>
        <taxon>Gunneridae</taxon>
        <taxon>Pentapetalae</taxon>
        <taxon>asterids</taxon>
        <taxon>lamiids</taxon>
        <taxon>Gentianales</taxon>
        <taxon>Apocynaceae</taxon>
        <taxon>Rauvolfioideae</taxon>
        <taxon>Vinceae</taxon>
        <taxon>Catharanthinae</taxon>
        <taxon>Catharanthus</taxon>
    </lineage>
</organism>
<comment type="caution">
    <text evidence="1">The sequence shown here is derived from an EMBL/GenBank/DDBJ whole genome shotgun (WGS) entry which is preliminary data.</text>
</comment>
<name>A0ACC0BYL0_CATRO</name>
<dbReference type="Proteomes" id="UP001060085">
    <property type="component" value="Linkage Group LG02"/>
</dbReference>